<accession>A0A5C6SVK1</accession>
<gene>
    <name evidence="5" type="ORF">FocTR4_00014849</name>
</gene>
<dbReference type="Pfam" id="PF00491">
    <property type="entry name" value="Arginase"/>
    <property type="match status" value="1"/>
</dbReference>
<dbReference type="SUPFAM" id="SSF52047">
    <property type="entry name" value="RNI-like"/>
    <property type="match status" value="1"/>
</dbReference>
<evidence type="ECO:0000256" key="1">
    <source>
        <dbReference type="ARBA" id="ARBA00022723"/>
    </source>
</evidence>
<dbReference type="PANTHER" id="PTHR43782:SF3">
    <property type="entry name" value="ARGINASE"/>
    <property type="match status" value="1"/>
</dbReference>
<dbReference type="GO" id="GO:0005829">
    <property type="term" value="C:cytosol"/>
    <property type="evidence" value="ECO:0007669"/>
    <property type="project" value="TreeGrafter"/>
</dbReference>
<keyword evidence="2" id="KW-0378">Hydrolase</keyword>
<dbReference type="InterPro" id="IPR032675">
    <property type="entry name" value="LRR_dom_sf"/>
</dbReference>
<proteinExistence type="inferred from homology"/>
<evidence type="ECO:0000313" key="6">
    <source>
        <dbReference type="Proteomes" id="UP000321331"/>
    </source>
</evidence>
<comment type="similarity">
    <text evidence="4">Belongs to the arginase family.</text>
</comment>
<evidence type="ECO:0000256" key="4">
    <source>
        <dbReference type="PROSITE-ProRule" id="PRU00742"/>
    </source>
</evidence>
<sequence>MPLTSITIIIAPYHVGLYDHRVGGGPLRIMSHGIDKELSKLAPVSFINIGPVDEFEGEIGRTFEILRRISNAVSKAVSNNSFPLVLSGNCYASTATMAGLNQARPTSSTAKTGVLWLDAHDDLDTPSTHENGYLDAMAASMMTGTSWHTLMKTVPGHQPVDVKRMIYCGLRDVSEIQRETVKDAGIDVIWGDANKKVDFTSALAETLDRRDDIQEAHIHFDLDVLDDSLGRVNEFPSPGGFLPKDVMGLMDMIPTKINPTSLVVCSFNPRLEGGDTVARLACQAIYRLIDKYALFSLAASRKALHPIAEDILYHDFAPGYGDSELSELYTYGHRLNQFMRNVGRRKDLAEKVRMIFVHPKHSNLDVKQIVLSLKQGAADLGIDIVKAWRYRAKHFMNPWRPARRTRWGEEEYLFMLNSAFTDEILEYPALSYHVGTNNFYKVLHHELIPMLIALLPKLGHIIYKSNSIFDSFKNTALEALGVTELPHLRTLEIDKDLFSILKRAPDLERLDIITSPFFGKAGDSLGERSKIRTLRLENISSPSALSEPLSFAAKDLRSLVIESCEKFTMRFSEFSMPGFSADVIEKIRDYRHSLETLHLDLRDVIESSPSYPPDCTFHDFEKLEHVFLNKRLVFHTLRDLEGIDGPTVEDRHAITRLLAPSIVSLHLVWDGLDIDRLEQGLMGLVDATTDRFQHLKLVGLDYEERLDETVHHAMLEAGIEFTYERWPVSFESGPGAEEPDDEWIGYGIQ</sequence>
<evidence type="ECO:0008006" key="7">
    <source>
        <dbReference type="Google" id="ProtNLM"/>
    </source>
</evidence>
<evidence type="ECO:0000313" key="5">
    <source>
        <dbReference type="EMBL" id="TXC02723.1"/>
    </source>
</evidence>
<dbReference type="EMBL" id="VMNF01000008">
    <property type="protein sequence ID" value="TXC02723.1"/>
    <property type="molecule type" value="Genomic_DNA"/>
</dbReference>
<dbReference type="InterPro" id="IPR023696">
    <property type="entry name" value="Ureohydrolase_dom_sf"/>
</dbReference>
<dbReference type="GO" id="GO:0030145">
    <property type="term" value="F:manganese ion binding"/>
    <property type="evidence" value="ECO:0007669"/>
    <property type="project" value="TreeGrafter"/>
</dbReference>
<dbReference type="CDD" id="cd09999">
    <property type="entry name" value="Arginase-like_1"/>
    <property type="match status" value="1"/>
</dbReference>
<dbReference type="Proteomes" id="UP000321331">
    <property type="component" value="Unassembled WGS sequence"/>
</dbReference>
<dbReference type="GO" id="GO:0005634">
    <property type="term" value="C:nucleus"/>
    <property type="evidence" value="ECO:0007669"/>
    <property type="project" value="TreeGrafter"/>
</dbReference>
<comment type="caution">
    <text evidence="5">The sequence shown here is derived from an EMBL/GenBank/DDBJ whole genome shotgun (WGS) entry which is preliminary data.</text>
</comment>
<evidence type="ECO:0000256" key="2">
    <source>
        <dbReference type="ARBA" id="ARBA00022801"/>
    </source>
</evidence>
<protein>
    <recommendedName>
        <fullName evidence="7">Arginase</fullName>
    </recommendedName>
</protein>
<organism evidence="5 6">
    <name type="scientific">Fusarium oxysporum f. sp. cubense</name>
    <dbReference type="NCBI Taxonomy" id="61366"/>
    <lineage>
        <taxon>Eukaryota</taxon>
        <taxon>Fungi</taxon>
        <taxon>Dikarya</taxon>
        <taxon>Ascomycota</taxon>
        <taxon>Pezizomycotina</taxon>
        <taxon>Sordariomycetes</taxon>
        <taxon>Hypocreomycetidae</taxon>
        <taxon>Hypocreales</taxon>
        <taxon>Nectriaceae</taxon>
        <taxon>Fusarium</taxon>
        <taxon>Fusarium oxysporum species complex</taxon>
    </lineage>
</organism>
<dbReference type="AlphaFoldDB" id="A0A5C6SVK1"/>
<keyword evidence="3" id="KW-0464">Manganese</keyword>
<dbReference type="Gene3D" id="3.40.800.10">
    <property type="entry name" value="Ureohydrolase domain"/>
    <property type="match status" value="1"/>
</dbReference>
<dbReference type="SUPFAM" id="SSF52768">
    <property type="entry name" value="Arginase/deacetylase"/>
    <property type="match status" value="1"/>
</dbReference>
<dbReference type="Gene3D" id="3.80.10.10">
    <property type="entry name" value="Ribonuclease Inhibitor"/>
    <property type="match status" value="1"/>
</dbReference>
<dbReference type="PROSITE" id="PS51409">
    <property type="entry name" value="ARGINASE_2"/>
    <property type="match status" value="1"/>
</dbReference>
<name>A0A5C6SVK1_FUSOC</name>
<dbReference type="GO" id="GO:0004053">
    <property type="term" value="F:arginase activity"/>
    <property type="evidence" value="ECO:0007669"/>
    <property type="project" value="TreeGrafter"/>
</dbReference>
<dbReference type="PANTHER" id="PTHR43782">
    <property type="entry name" value="ARGINASE"/>
    <property type="match status" value="1"/>
</dbReference>
<evidence type="ECO:0000256" key="3">
    <source>
        <dbReference type="ARBA" id="ARBA00023211"/>
    </source>
</evidence>
<dbReference type="PRINTS" id="PR00116">
    <property type="entry name" value="ARGINASE"/>
</dbReference>
<reference evidence="5 6" key="1">
    <citation type="submission" date="2019-07" db="EMBL/GenBank/DDBJ databases">
        <title>The First High-Quality Draft Genome Sequence of the Causal Agent of the Current Panama Disease Epidemic.</title>
        <authorList>
            <person name="Warmington R.J."/>
            <person name="Kay W."/>
            <person name="Jeffries A."/>
            <person name="Bebber D."/>
            <person name="Moore K."/>
            <person name="Studholme D.J."/>
        </authorList>
    </citation>
    <scope>NUCLEOTIDE SEQUENCE [LARGE SCALE GENOMIC DNA]</scope>
    <source>
        <strain evidence="5 6">TR4</strain>
    </source>
</reference>
<dbReference type="InterPro" id="IPR006035">
    <property type="entry name" value="Ureohydrolase"/>
</dbReference>
<keyword evidence="1" id="KW-0479">Metal-binding</keyword>